<dbReference type="GO" id="GO:0016491">
    <property type="term" value="F:oxidoreductase activity"/>
    <property type="evidence" value="ECO:0007669"/>
    <property type="project" value="InterPro"/>
</dbReference>
<dbReference type="EMBL" id="WBOF01000001">
    <property type="protein sequence ID" value="MQS14796.1"/>
    <property type="molecule type" value="Genomic_DNA"/>
</dbReference>
<protein>
    <submittedName>
        <fullName evidence="3">DUF2236 domain-containing protein</fullName>
    </submittedName>
</protein>
<dbReference type="Pfam" id="PF09995">
    <property type="entry name" value="MPAB_Lcp_cat"/>
    <property type="match status" value="1"/>
</dbReference>
<sequence length="269" mass="29585">MWAGGISALHLQALHPLAALGIVQNSSFETDPFGRLFGTGSFIVATTWGTRARAEQAGARVRAVHERLRIHDPRSGAVHRLDDPDLLLWVHCALVRSNLHAVQRGGLPLRAQQADDYVREQRRIAALIGLAPGDAPGSVADLEDYLAGMRPVLTASAEALDIHRFVSRPPLHGPHRALRPIWSAASRLGYSLMPSWAHDLYGRPGRPATVATGMLRAARATALLVPWRTRLGFPTRDLHQAVERLGRTALPSRRRLRRRTTPTATDRSQ</sequence>
<name>A0A6N7KT80_9ACTN</name>
<feature type="domain" description="ER-bound oxygenase mpaB/mpaB'/Rubber oxygenase catalytic" evidence="2">
    <location>
        <begin position="1"/>
        <end position="220"/>
    </location>
</feature>
<dbReference type="Proteomes" id="UP000450000">
    <property type="component" value="Unassembled WGS sequence"/>
</dbReference>
<organism evidence="3 4">
    <name type="scientific">Streptomyces kaniharaensis</name>
    <dbReference type="NCBI Taxonomy" id="212423"/>
    <lineage>
        <taxon>Bacteria</taxon>
        <taxon>Bacillati</taxon>
        <taxon>Actinomycetota</taxon>
        <taxon>Actinomycetes</taxon>
        <taxon>Kitasatosporales</taxon>
        <taxon>Streptomycetaceae</taxon>
        <taxon>Streptomyces</taxon>
    </lineage>
</organism>
<keyword evidence="4" id="KW-1185">Reference proteome</keyword>
<accession>A0A6N7KT80</accession>
<dbReference type="PANTHER" id="PTHR36151">
    <property type="entry name" value="BLR2777 PROTEIN"/>
    <property type="match status" value="1"/>
</dbReference>
<dbReference type="PANTHER" id="PTHR36151:SF3">
    <property type="entry name" value="ER-BOUND OXYGENASE MPAB_MPAB'_RUBBER OXYGENASE CATALYTIC DOMAIN-CONTAINING PROTEIN"/>
    <property type="match status" value="1"/>
</dbReference>
<evidence type="ECO:0000313" key="4">
    <source>
        <dbReference type="Proteomes" id="UP000450000"/>
    </source>
</evidence>
<proteinExistence type="predicted"/>
<reference evidence="3 4" key="1">
    <citation type="submission" date="2019-09" db="EMBL/GenBank/DDBJ databases">
        <title>Genome Sequences of Streptomyces kaniharaensis ATCC 21070.</title>
        <authorList>
            <person name="Zhu W."/>
            <person name="De Crecy-Lagard V."/>
            <person name="Richards N.G."/>
        </authorList>
    </citation>
    <scope>NUCLEOTIDE SEQUENCE [LARGE SCALE GENOMIC DNA]</scope>
    <source>
        <strain evidence="3 4">SF-557</strain>
    </source>
</reference>
<comment type="caution">
    <text evidence="3">The sequence shown here is derived from an EMBL/GenBank/DDBJ whole genome shotgun (WGS) entry which is preliminary data.</text>
</comment>
<evidence type="ECO:0000256" key="1">
    <source>
        <dbReference type="SAM" id="MobiDB-lite"/>
    </source>
</evidence>
<dbReference type="OrthoDB" id="108890at2"/>
<dbReference type="InterPro" id="IPR018713">
    <property type="entry name" value="MPAB/Lcp_cat_dom"/>
</dbReference>
<evidence type="ECO:0000259" key="2">
    <source>
        <dbReference type="Pfam" id="PF09995"/>
    </source>
</evidence>
<gene>
    <name evidence="3" type="ORF">F7Q99_21660</name>
</gene>
<dbReference type="AlphaFoldDB" id="A0A6N7KT80"/>
<feature type="region of interest" description="Disordered" evidence="1">
    <location>
        <begin position="248"/>
        <end position="269"/>
    </location>
</feature>
<evidence type="ECO:0000313" key="3">
    <source>
        <dbReference type="EMBL" id="MQS14796.1"/>
    </source>
</evidence>